<keyword evidence="2" id="KW-1185">Reference proteome</keyword>
<sequence length="111" mass="12994">MTISLLAILLESARRILDQAPIPIPQYYLVVLRSRLLLLKLLTEAVSHRPPQVLPHRRPSTRSVEEVFSVEVRQMTSRMWTRMGLMMMIAAKTMRFFIRWKGLLGRLVHVE</sequence>
<protein>
    <submittedName>
        <fullName evidence="1">Uncharacterized protein</fullName>
    </submittedName>
</protein>
<name>A0A8T1V7Q9_9STRA</name>
<proteinExistence type="predicted"/>
<comment type="caution">
    <text evidence="1">The sequence shown here is derived from an EMBL/GenBank/DDBJ whole genome shotgun (WGS) entry which is preliminary data.</text>
</comment>
<accession>A0A8T1V7Q9</accession>
<gene>
    <name evidence="1" type="ORF">PHYBOEH_001599</name>
</gene>
<dbReference type="Proteomes" id="UP000693981">
    <property type="component" value="Unassembled WGS sequence"/>
</dbReference>
<dbReference type="AlphaFoldDB" id="A0A8T1V7Q9"/>
<dbReference type="EMBL" id="JAGDFL010001355">
    <property type="protein sequence ID" value="KAG7376330.1"/>
    <property type="molecule type" value="Genomic_DNA"/>
</dbReference>
<reference evidence="1" key="1">
    <citation type="submission" date="2021-02" db="EMBL/GenBank/DDBJ databases">
        <authorList>
            <person name="Palmer J.M."/>
        </authorList>
    </citation>
    <scope>NUCLEOTIDE SEQUENCE</scope>
    <source>
        <strain evidence="1">SCRP23</strain>
    </source>
</reference>
<organism evidence="1 2">
    <name type="scientific">Phytophthora boehmeriae</name>
    <dbReference type="NCBI Taxonomy" id="109152"/>
    <lineage>
        <taxon>Eukaryota</taxon>
        <taxon>Sar</taxon>
        <taxon>Stramenopiles</taxon>
        <taxon>Oomycota</taxon>
        <taxon>Peronosporomycetes</taxon>
        <taxon>Peronosporales</taxon>
        <taxon>Peronosporaceae</taxon>
        <taxon>Phytophthora</taxon>
    </lineage>
</organism>
<evidence type="ECO:0000313" key="2">
    <source>
        <dbReference type="Proteomes" id="UP000693981"/>
    </source>
</evidence>
<evidence type="ECO:0000313" key="1">
    <source>
        <dbReference type="EMBL" id="KAG7376330.1"/>
    </source>
</evidence>